<keyword evidence="5" id="KW-0865">Zymogen</keyword>
<reference evidence="10 11" key="1">
    <citation type="submission" date="2008-07" db="EMBL/GenBank/DDBJ databases">
        <authorList>
            <person name="El-Sayed N."/>
            <person name="Caler E."/>
            <person name="Inman J."/>
            <person name="Amedeo P."/>
            <person name="Hass B."/>
            <person name="Wortman J."/>
        </authorList>
    </citation>
    <scope>NUCLEOTIDE SEQUENCE [LARGE SCALE GENOMIC DNA]</scope>
    <source>
        <strain evidence="11">ATCC 50983 / TXsc</strain>
    </source>
</reference>
<evidence type="ECO:0000313" key="10">
    <source>
        <dbReference type="EMBL" id="EER04229.1"/>
    </source>
</evidence>
<feature type="domain" description="Peptidase S8/S53" evidence="9">
    <location>
        <begin position="66"/>
        <end position="218"/>
    </location>
</feature>
<comment type="similarity">
    <text evidence="1 8">Belongs to the peptidase S8 family.</text>
</comment>
<dbReference type="PROSITE" id="PS51892">
    <property type="entry name" value="SUBTILASE"/>
    <property type="match status" value="1"/>
</dbReference>
<dbReference type="Pfam" id="PF00082">
    <property type="entry name" value="Peptidase_S8"/>
    <property type="match status" value="1"/>
</dbReference>
<evidence type="ECO:0000256" key="1">
    <source>
        <dbReference type="ARBA" id="ARBA00011073"/>
    </source>
</evidence>
<dbReference type="PANTHER" id="PTHR43399:SF4">
    <property type="entry name" value="CELL WALL-ASSOCIATED PROTEASE"/>
    <property type="match status" value="1"/>
</dbReference>
<protein>
    <recommendedName>
        <fullName evidence="7">subtilisin</fullName>
        <ecNumber evidence="7">3.4.21.62</ecNumber>
    </recommendedName>
</protein>
<evidence type="ECO:0000256" key="5">
    <source>
        <dbReference type="ARBA" id="ARBA00023145"/>
    </source>
</evidence>
<evidence type="ECO:0000256" key="3">
    <source>
        <dbReference type="ARBA" id="ARBA00022801"/>
    </source>
</evidence>
<sequence length="323" mass="35311">MPSRVDYDLRNRRIDEKESKIEEILLTGSNGDNDDDAMEHKDNDIVIIKLEACIIDSFVDGEGDGAVIVAVIDSGIDYTHPDLVDNIWINKDEIPGSDNIDNDANGFIDDIYGWNFVHNTNNIMDDNGHGTHIGGIIGAKGSNNIGATGIAWDVAIMPLKFLNADGIGRVSDAMRALDYAIQMGATISQNSWTCHKCDDTTTTNYNAIKMAIQKAGNAHGSINFYATPVDIKNAIMNSVDTDPNLEMKCLSSGILNAYRALNTVIHNNNKNKKKKNDHLHKSKTSSSVINIIISTTTTMNDDYICGDAFCNKYVGSVMTVSDE</sequence>
<keyword evidence="2" id="KW-0645">Protease</keyword>
<dbReference type="PROSITE" id="PS00137">
    <property type="entry name" value="SUBTILASE_HIS"/>
    <property type="match status" value="1"/>
</dbReference>
<evidence type="ECO:0000313" key="11">
    <source>
        <dbReference type="Proteomes" id="UP000007800"/>
    </source>
</evidence>
<dbReference type="EMBL" id="GG681777">
    <property type="protein sequence ID" value="EER04229.1"/>
    <property type="molecule type" value="Genomic_DNA"/>
</dbReference>
<evidence type="ECO:0000256" key="6">
    <source>
        <dbReference type="ARBA" id="ARBA00023529"/>
    </source>
</evidence>
<comment type="catalytic activity">
    <reaction evidence="6">
        <text>Hydrolysis of proteins with broad specificity for peptide bonds, and a preference for a large uncharged residue in P1. Hydrolyzes peptide amides.</text>
        <dbReference type="EC" id="3.4.21.62"/>
    </reaction>
</comment>
<evidence type="ECO:0000256" key="8">
    <source>
        <dbReference type="PROSITE-ProRule" id="PRU01240"/>
    </source>
</evidence>
<dbReference type="InterPro" id="IPR000209">
    <property type="entry name" value="Peptidase_S8/S53_dom"/>
</dbReference>
<dbReference type="InParanoid" id="C5LGB5"/>
<dbReference type="GeneID" id="9045814"/>
<dbReference type="OrthoDB" id="531541at2759"/>
<keyword evidence="4" id="KW-0720">Serine protease</keyword>
<evidence type="ECO:0000256" key="7">
    <source>
        <dbReference type="ARBA" id="ARBA00023619"/>
    </source>
</evidence>
<dbReference type="InterPro" id="IPR051048">
    <property type="entry name" value="Peptidase_S8/S53_subtilisin"/>
</dbReference>
<keyword evidence="11" id="KW-1185">Reference proteome</keyword>
<proteinExistence type="inferred from homology"/>
<dbReference type="InterPro" id="IPR022398">
    <property type="entry name" value="Peptidase_S8_His-AS"/>
</dbReference>
<dbReference type="EC" id="3.4.21.62" evidence="7"/>
<evidence type="ECO:0000256" key="4">
    <source>
        <dbReference type="ARBA" id="ARBA00022825"/>
    </source>
</evidence>
<dbReference type="SUPFAM" id="SSF52743">
    <property type="entry name" value="Subtilisin-like"/>
    <property type="match status" value="1"/>
</dbReference>
<gene>
    <name evidence="10" type="ORF">Pmar_PMAR016847</name>
</gene>
<dbReference type="InterPro" id="IPR036852">
    <property type="entry name" value="Peptidase_S8/S53_dom_sf"/>
</dbReference>
<dbReference type="GO" id="GO:0006508">
    <property type="term" value="P:proteolysis"/>
    <property type="evidence" value="ECO:0007669"/>
    <property type="project" value="UniProtKB-KW"/>
</dbReference>
<dbReference type="PANTHER" id="PTHR43399">
    <property type="entry name" value="SUBTILISIN-RELATED"/>
    <property type="match status" value="1"/>
</dbReference>
<dbReference type="RefSeq" id="XP_002772413.1">
    <property type="nucleotide sequence ID" value="XM_002772367.1"/>
</dbReference>
<comment type="caution">
    <text evidence="8">Lacks conserved residue(s) required for the propagation of feature annotation.</text>
</comment>
<evidence type="ECO:0000256" key="2">
    <source>
        <dbReference type="ARBA" id="ARBA00022670"/>
    </source>
</evidence>
<keyword evidence="3" id="KW-0378">Hydrolase</keyword>
<dbReference type="PROSITE" id="PS00136">
    <property type="entry name" value="SUBTILASE_ASP"/>
    <property type="match status" value="1"/>
</dbReference>
<dbReference type="Proteomes" id="UP000007800">
    <property type="component" value="Unassembled WGS sequence"/>
</dbReference>
<dbReference type="GO" id="GO:0004252">
    <property type="term" value="F:serine-type endopeptidase activity"/>
    <property type="evidence" value="ECO:0007669"/>
    <property type="project" value="UniProtKB-EC"/>
</dbReference>
<accession>C5LGB5</accession>
<dbReference type="PRINTS" id="PR00723">
    <property type="entry name" value="SUBTILISIN"/>
</dbReference>
<evidence type="ECO:0000259" key="9">
    <source>
        <dbReference type="Pfam" id="PF00082"/>
    </source>
</evidence>
<dbReference type="AlphaFoldDB" id="C5LGB5"/>
<dbReference type="InterPro" id="IPR015500">
    <property type="entry name" value="Peptidase_S8_subtilisin-rel"/>
</dbReference>
<dbReference type="Gene3D" id="3.40.50.200">
    <property type="entry name" value="Peptidase S8/S53 domain"/>
    <property type="match status" value="1"/>
</dbReference>
<name>C5LGB5_PERM5</name>
<dbReference type="InterPro" id="IPR023827">
    <property type="entry name" value="Peptidase_S8_Asp-AS"/>
</dbReference>
<organism evidence="11">
    <name type="scientific">Perkinsus marinus (strain ATCC 50983 / TXsc)</name>
    <dbReference type="NCBI Taxonomy" id="423536"/>
    <lineage>
        <taxon>Eukaryota</taxon>
        <taxon>Sar</taxon>
        <taxon>Alveolata</taxon>
        <taxon>Perkinsozoa</taxon>
        <taxon>Perkinsea</taxon>
        <taxon>Perkinsida</taxon>
        <taxon>Perkinsidae</taxon>
        <taxon>Perkinsus</taxon>
    </lineage>
</organism>